<reference evidence="1" key="1">
    <citation type="journal article" date="2020" name="Stud. Mycol.">
        <title>101 Dothideomycetes genomes: a test case for predicting lifestyles and emergence of pathogens.</title>
        <authorList>
            <person name="Haridas S."/>
            <person name="Albert R."/>
            <person name="Binder M."/>
            <person name="Bloem J."/>
            <person name="Labutti K."/>
            <person name="Salamov A."/>
            <person name="Andreopoulos B."/>
            <person name="Baker S."/>
            <person name="Barry K."/>
            <person name="Bills G."/>
            <person name="Bluhm B."/>
            <person name="Cannon C."/>
            <person name="Castanera R."/>
            <person name="Culley D."/>
            <person name="Daum C."/>
            <person name="Ezra D."/>
            <person name="Gonzalez J."/>
            <person name="Henrissat B."/>
            <person name="Kuo A."/>
            <person name="Liang C."/>
            <person name="Lipzen A."/>
            <person name="Lutzoni F."/>
            <person name="Magnuson J."/>
            <person name="Mondo S."/>
            <person name="Nolan M."/>
            <person name="Ohm R."/>
            <person name="Pangilinan J."/>
            <person name="Park H.-J."/>
            <person name="Ramirez L."/>
            <person name="Alfaro M."/>
            <person name="Sun H."/>
            <person name="Tritt A."/>
            <person name="Yoshinaga Y."/>
            <person name="Zwiers L.-H."/>
            <person name="Turgeon B."/>
            <person name="Goodwin S."/>
            <person name="Spatafora J."/>
            <person name="Crous P."/>
            <person name="Grigoriev I."/>
        </authorList>
    </citation>
    <scope>NUCLEOTIDE SEQUENCE</scope>
    <source>
        <strain evidence="1">ATCC 200398</strain>
    </source>
</reference>
<name>A0ACB6QS55_9PLEO</name>
<comment type="caution">
    <text evidence="1">The sequence shown here is derived from an EMBL/GenBank/DDBJ whole genome shotgun (WGS) entry which is preliminary data.</text>
</comment>
<accession>A0ACB6QS55</accession>
<gene>
    <name evidence="1" type="ORF">BDR25DRAFT_371888</name>
</gene>
<proteinExistence type="predicted"/>
<dbReference type="EMBL" id="MU003512">
    <property type="protein sequence ID" value="KAF2469345.1"/>
    <property type="molecule type" value="Genomic_DNA"/>
</dbReference>
<protein>
    <submittedName>
        <fullName evidence="1">Uncharacterized protein</fullName>
    </submittedName>
</protein>
<evidence type="ECO:0000313" key="1">
    <source>
        <dbReference type="EMBL" id="KAF2469345.1"/>
    </source>
</evidence>
<sequence length="319" mass="36481">MPRPKLSSCSLAADVVNLRTERKCELISAFWLYLHLAVLDSIAADYASSSNTLKFATQELDGLLTIVRDLKANRNMAQKKLTNPRDTRIDWQDDLSLDDMFAAQFSHEASKTAPFNFPIDGSFTAINLKKICRLHIRWTDNLIDHLKLEGRPGQRSLSIYRQKIYLINHRREPETTRIQAEILNEAIHTLDLLFPIGDEKTEDFLEEENINFNTRDASELPRATELNDFKYWRNNLGQLLTLLNGPPETVVQTLLDTRNITQFATLWVSIIGIFLLTILFGIITSVYSIKQYRVAIKSYELSLALACQQMNTPLPGFCS</sequence>
<organism evidence="1 2">
    <name type="scientific">Lindgomyces ingoldianus</name>
    <dbReference type="NCBI Taxonomy" id="673940"/>
    <lineage>
        <taxon>Eukaryota</taxon>
        <taxon>Fungi</taxon>
        <taxon>Dikarya</taxon>
        <taxon>Ascomycota</taxon>
        <taxon>Pezizomycotina</taxon>
        <taxon>Dothideomycetes</taxon>
        <taxon>Pleosporomycetidae</taxon>
        <taxon>Pleosporales</taxon>
        <taxon>Lindgomycetaceae</taxon>
        <taxon>Lindgomyces</taxon>
    </lineage>
</organism>
<evidence type="ECO:0000313" key="2">
    <source>
        <dbReference type="Proteomes" id="UP000799755"/>
    </source>
</evidence>
<keyword evidence="2" id="KW-1185">Reference proteome</keyword>
<dbReference type="Proteomes" id="UP000799755">
    <property type="component" value="Unassembled WGS sequence"/>
</dbReference>